<name>A0A1I7WN03_HETBA</name>
<reference evidence="3" key="1">
    <citation type="submission" date="2016-11" db="UniProtKB">
        <authorList>
            <consortium name="WormBaseParasite"/>
        </authorList>
    </citation>
    <scope>IDENTIFICATION</scope>
</reference>
<accession>A0A1I7WN03</accession>
<evidence type="ECO:0000313" key="2">
    <source>
        <dbReference type="Proteomes" id="UP000095283"/>
    </source>
</evidence>
<evidence type="ECO:0000313" key="3">
    <source>
        <dbReference type="WBParaSite" id="Hba_06530"/>
    </source>
</evidence>
<proteinExistence type="predicted"/>
<dbReference type="Proteomes" id="UP000095283">
    <property type="component" value="Unplaced"/>
</dbReference>
<evidence type="ECO:0000256" key="1">
    <source>
        <dbReference type="SAM" id="MobiDB-lite"/>
    </source>
</evidence>
<feature type="region of interest" description="Disordered" evidence="1">
    <location>
        <begin position="1"/>
        <end position="60"/>
    </location>
</feature>
<dbReference type="AlphaFoldDB" id="A0A1I7WN03"/>
<organism evidence="2 3">
    <name type="scientific">Heterorhabditis bacteriophora</name>
    <name type="common">Entomopathogenic nematode worm</name>
    <dbReference type="NCBI Taxonomy" id="37862"/>
    <lineage>
        <taxon>Eukaryota</taxon>
        <taxon>Metazoa</taxon>
        <taxon>Ecdysozoa</taxon>
        <taxon>Nematoda</taxon>
        <taxon>Chromadorea</taxon>
        <taxon>Rhabditida</taxon>
        <taxon>Rhabditina</taxon>
        <taxon>Rhabditomorpha</taxon>
        <taxon>Strongyloidea</taxon>
        <taxon>Heterorhabditidae</taxon>
        <taxon>Heterorhabditis</taxon>
    </lineage>
</organism>
<sequence>MFDKENGSEVQTFPRVSAANLPKPPSPKPPPLPEKNMAVEGRSIRRHDAPIDPPPKQNNTILVLNKNNTISMLNDYFKI</sequence>
<feature type="compositionally biased region" description="Pro residues" evidence="1">
    <location>
        <begin position="22"/>
        <end position="33"/>
    </location>
</feature>
<protein>
    <submittedName>
        <fullName evidence="3">WH2 domain-containing protein</fullName>
    </submittedName>
</protein>
<keyword evidence="2" id="KW-1185">Reference proteome</keyword>
<dbReference type="WBParaSite" id="Hba_06530">
    <property type="protein sequence ID" value="Hba_06530"/>
    <property type="gene ID" value="Hba_06530"/>
</dbReference>